<reference evidence="6" key="1">
    <citation type="journal article" date="2017" name="Appl. Environ. Microbiol.">
        <title>Molecular characterization of an Endozoicomonas-like organism causing infection in king scallop Pecten maximus L.</title>
        <authorList>
            <person name="Cano I."/>
            <person name="van Aerle R."/>
            <person name="Ross S."/>
            <person name="Verner-Jeffreys D.W."/>
            <person name="Paley R.K."/>
            <person name="Rimmer G."/>
            <person name="Ryder D."/>
            <person name="Hooper P."/>
            <person name="Stone D."/>
            <person name="Feist S.W."/>
        </authorList>
    </citation>
    <scope>NUCLEOTIDE SEQUENCE</scope>
</reference>
<keyword evidence="2" id="KW-0690">Ribosome biogenesis</keyword>
<dbReference type="InterPro" id="IPR012337">
    <property type="entry name" value="RNaseH-like_sf"/>
</dbReference>
<dbReference type="GO" id="GO:0016787">
    <property type="term" value="F:hydrolase activity"/>
    <property type="evidence" value="ECO:0007669"/>
    <property type="project" value="UniProtKB-KW"/>
</dbReference>
<evidence type="ECO:0000259" key="5">
    <source>
        <dbReference type="SMART" id="SM00732"/>
    </source>
</evidence>
<dbReference type="GO" id="GO:0000967">
    <property type="term" value="P:rRNA 5'-end processing"/>
    <property type="evidence" value="ECO:0007669"/>
    <property type="project" value="TreeGrafter"/>
</dbReference>
<dbReference type="InterPro" id="IPR037027">
    <property type="entry name" value="YqgF/RNaseH-like_dom_sf"/>
</dbReference>
<evidence type="ECO:0000256" key="1">
    <source>
        <dbReference type="ARBA" id="ARBA00022490"/>
    </source>
</evidence>
<keyword evidence="3" id="KW-0540">Nuclease</keyword>
<dbReference type="Pfam" id="PF03652">
    <property type="entry name" value="RuvX"/>
    <property type="match status" value="1"/>
</dbReference>
<keyword evidence="4 6" id="KW-0378">Hydrolase</keyword>
<dbReference type="GO" id="GO:0004518">
    <property type="term" value="F:nuclease activity"/>
    <property type="evidence" value="ECO:0007669"/>
    <property type="project" value="UniProtKB-KW"/>
</dbReference>
<dbReference type="SUPFAM" id="SSF53098">
    <property type="entry name" value="Ribonuclease H-like"/>
    <property type="match status" value="1"/>
</dbReference>
<dbReference type="SMART" id="SM00732">
    <property type="entry name" value="YqgFc"/>
    <property type="match status" value="1"/>
</dbReference>
<keyword evidence="1" id="KW-0963">Cytoplasm</keyword>
<dbReference type="InterPro" id="IPR005227">
    <property type="entry name" value="YqgF"/>
</dbReference>
<feature type="domain" description="YqgF/RNase H-like" evidence="5">
    <location>
        <begin position="9"/>
        <end position="109"/>
    </location>
</feature>
<dbReference type="EMBL" id="NSIT01000092">
    <property type="protein sequence ID" value="PJE79141.1"/>
    <property type="molecule type" value="Genomic_DNA"/>
</dbReference>
<dbReference type="NCBIfam" id="TIGR00250">
    <property type="entry name" value="RNAse_H_YqgF"/>
    <property type="match status" value="1"/>
</dbReference>
<dbReference type="GO" id="GO:0005829">
    <property type="term" value="C:cytosol"/>
    <property type="evidence" value="ECO:0007669"/>
    <property type="project" value="TreeGrafter"/>
</dbReference>
<evidence type="ECO:0000256" key="2">
    <source>
        <dbReference type="ARBA" id="ARBA00022517"/>
    </source>
</evidence>
<gene>
    <name evidence="6" type="primary">yqgF</name>
    <name evidence="6" type="ORF">CI610_01890</name>
</gene>
<evidence type="ECO:0000256" key="3">
    <source>
        <dbReference type="ARBA" id="ARBA00022722"/>
    </source>
</evidence>
<dbReference type="EC" id="3.1.-.-" evidence="6"/>
<dbReference type="CDD" id="cd16964">
    <property type="entry name" value="YqgF"/>
    <property type="match status" value="1"/>
</dbReference>
<accession>A0A2H9T7D7</accession>
<protein>
    <submittedName>
        <fullName evidence="6">Putative pre-16S rRNA nuclease</fullName>
        <ecNumber evidence="6">3.1.-.-</ecNumber>
    </submittedName>
</protein>
<comment type="caution">
    <text evidence="6">The sequence shown here is derived from an EMBL/GenBank/DDBJ whole genome shotgun (WGS) entry which is preliminary data.</text>
</comment>
<dbReference type="AlphaFoldDB" id="A0A2H9T7D7"/>
<name>A0A2H9T7D7_9ZZZZ</name>
<sequence>MTSTAAIPQTWLGFDFGTINIGVASAQLVTRTATALPPLKAKDGIPNWNNVATLIKEWQPEALLIGMPYNMDGTESDMVLRARKFGKRLHGRFNLPVYEADERLSSFEAKDWAGKLGHNGYYKANPVDSMAAQVILESWLNDENNPLINPPHKD</sequence>
<proteinExistence type="inferred from homology"/>
<evidence type="ECO:0000256" key="4">
    <source>
        <dbReference type="ARBA" id="ARBA00022801"/>
    </source>
</evidence>
<dbReference type="Gene3D" id="3.30.420.140">
    <property type="entry name" value="YqgF/RNase H-like domain"/>
    <property type="match status" value="1"/>
</dbReference>
<dbReference type="PANTHER" id="PTHR33317:SF4">
    <property type="entry name" value="POLYNUCLEOTIDYL TRANSFERASE, RIBONUCLEASE H-LIKE SUPERFAMILY PROTEIN"/>
    <property type="match status" value="1"/>
</dbReference>
<organism evidence="6">
    <name type="scientific">invertebrate metagenome</name>
    <dbReference type="NCBI Taxonomy" id="1711999"/>
    <lineage>
        <taxon>unclassified sequences</taxon>
        <taxon>metagenomes</taxon>
        <taxon>organismal metagenomes</taxon>
    </lineage>
</organism>
<evidence type="ECO:0000313" key="6">
    <source>
        <dbReference type="EMBL" id="PJE79141.1"/>
    </source>
</evidence>
<dbReference type="InterPro" id="IPR006641">
    <property type="entry name" value="YqgF/RNaseH-like_dom"/>
</dbReference>
<dbReference type="HAMAP" id="MF_00651">
    <property type="entry name" value="Nuclease_YqgF"/>
    <property type="match status" value="1"/>
</dbReference>
<dbReference type="PANTHER" id="PTHR33317">
    <property type="entry name" value="POLYNUCLEOTIDYL TRANSFERASE, RIBONUCLEASE H-LIKE SUPERFAMILY PROTEIN"/>
    <property type="match status" value="1"/>
</dbReference>